<dbReference type="SUPFAM" id="SSF55048">
    <property type="entry name" value="Probable ACP-binding domain of malonyl-CoA ACP transacylase"/>
    <property type="match status" value="2"/>
</dbReference>
<organism evidence="9 10">
    <name type="scientific">Actinokineospora xionganensis</name>
    <dbReference type="NCBI Taxonomy" id="2684470"/>
    <lineage>
        <taxon>Bacteria</taxon>
        <taxon>Bacillati</taxon>
        <taxon>Actinomycetota</taxon>
        <taxon>Actinomycetes</taxon>
        <taxon>Pseudonocardiales</taxon>
        <taxon>Pseudonocardiaceae</taxon>
        <taxon>Actinokineospora</taxon>
    </lineage>
</organism>
<keyword evidence="2" id="KW-0597">Phosphoprotein</keyword>
<keyword evidence="4" id="KW-0012">Acyltransferase</keyword>
<dbReference type="InterPro" id="IPR014030">
    <property type="entry name" value="Ketoacyl_synth_N"/>
</dbReference>
<dbReference type="PROSITE" id="PS00012">
    <property type="entry name" value="PHOSPHOPANTETHEINE"/>
    <property type="match status" value="2"/>
</dbReference>
<dbReference type="CDD" id="cd00833">
    <property type="entry name" value="PKS"/>
    <property type="match status" value="1"/>
</dbReference>
<dbReference type="PROSITE" id="PS52019">
    <property type="entry name" value="PKS_MFAS_DH"/>
    <property type="match status" value="2"/>
</dbReference>
<dbReference type="InterPro" id="IPR050091">
    <property type="entry name" value="PKS_NRPS_Biosynth_Enz"/>
</dbReference>
<keyword evidence="3" id="KW-0808">Transferase</keyword>
<accession>A0ABR7L967</accession>
<keyword evidence="1" id="KW-0596">Phosphopantetheine</keyword>
<dbReference type="InterPro" id="IPR018201">
    <property type="entry name" value="Ketoacyl_synth_AS"/>
</dbReference>
<dbReference type="InterPro" id="IPR006162">
    <property type="entry name" value="Ppantetheine_attach_site"/>
</dbReference>
<dbReference type="Pfam" id="PF21089">
    <property type="entry name" value="PKS_DH_N"/>
    <property type="match status" value="2"/>
</dbReference>
<dbReference type="SMART" id="SM00823">
    <property type="entry name" value="PKS_PP"/>
    <property type="match status" value="2"/>
</dbReference>
<feature type="active site" description="Proton acceptor; for dehydratase activity" evidence="5">
    <location>
        <position position="336"/>
    </location>
</feature>
<feature type="region of interest" description="N-terminal hotdog fold" evidence="5">
    <location>
        <begin position="2027"/>
        <end position="2151"/>
    </location>
</feature>
<feature type="domain" description="PKS/mFAS DH" evidence="8">
    <location>
        <begin position="304"/>
        <end position="572"/>
    </location>
</feature>
<evidence type="ECO:0000313" key="10">
    <source>
        <dbReference type="Proteomes" id="UP000734823"/>
    </source>
</evidence>
<dbReference type="SMART" id="SM00827">
    <property type="entry name" value="PKS_AT"/>
    <property type="match status" value="2"/>
</dbReference>
<dbReference type="CDD" id="cd08956">
    <property type="entry name" value="KR_3_FAS_SDR_x"/>
    <property type="match status" value="2"/>
</dbReference>
<dbReference type="PANTHER" id="PTHR43775">
    <property type="entry name" value="FATTY ACID SYNTHASE"/>
    <property type="match status" value="1"/>
</dbReference>
<dbReference type="Pfam" id="PF14765">
    <property type="entry name" value="PS-DH"/>
    <property type="match status" value="2"/>
</dbReference>
<evidence type="ECO:0000256" key="2">
    <source>
        <dbReference type="ARBA" id="ARBA00022553"/>
    </source>
</evidence>
<dbReference type="InterPro" id="IPR049552">
    <property type="entry name" value="PKS_DH_N"/>
</dbReference>
<dbReference type="Pfam" id="PF00698">
    <property type="entry name" value="Acyl_transf_1"/>
    <property type="match status" value="2"/>
</dbReference>
<dbReference type="Gene3D" id="1.10.1200.10">
    <property type="entry name" value="ACP-like"/>
    <property type="match status" value="2"/>
</dbReference>
<dbReference type="Gene3D" id="3.10.129.110">
    <property type="entry name" value="Polyketide synthase dehydratase"/>
    <property type="match status" value="2"/>
</dbReference>
<dbReference type="SMART" id="SM01294">
    <property type="entry name" value="PKS_PP_betabranch"/>
    <property type="match status" value="1"/>
</dbReference>
<dbReference type="InterPro" id="IPR055123">
    <property type="entry name" value="SpnB-like_Rossmann"/>
</dbReference>
<dbReference type="SMART" id="SM00825">
    <property type="entry name" value="PKS_KS"/>
    <property type="match status" value="1"/>
</dbReference>
<evidence type="ECO:0000256" key="4">
    <source>
        <dbReference type="ARBA" id="ARBA00023315"/>
    </source>
</evidence>
<dbReference type="InterPro" id="IPR016035">
    <property type="entry name" value="Acyl_Trfase/lysoPLipase"/>
</dbReference>
<dbReference type="InterPro" id="IPR042104">
    <property type="entry name" value="PKS_dehydratase_sf"/>
</dbReference>
<evidence type="ECO:0000256" key="5">
    <source>
        <dbReference type="PROSITE-ProRule" id="PRU01363"/>
    </source>
</evidence>
<dbReference type="InterPro" id="IPR020806">
    <property type="entry name" value="PKS_PP-bd"/>
</dbReference>
<comment type="caution">
    <text evidence="9">The sequence shown here is derived from an EMBL/GenBank/DDBJ whole genome shotgun (WGS) entry which is preliminary data.</text>
</comment>
<dbReference type="InterPro" id="IPR014031">
    <property type="entry name" value="Ketoacyl_synth_C"/>
</dbReference>
<feature type="domain" description="Carrier" evidence="6">
    <location>
        <begin position="1032"/>
        <end position="1110"/>
    </location>
</feature>
<dbReference type="Pfam" id="PF22953">
    <property type="entry name" value="SpnB_Rossmann"/>
    <property type="match status" value="2"/>
</dbReference>
<dbReference type="InterPro" id="IPR020807">
    <property type="entry name" value="PKS_DH"/>
</dbReference>
<feature type="active site" description="Proton donor; for dehydratase activity" evidence="5">
    <location>
        <position position="2222"/>
    </location>
</feature>
<sequence>MFTVMVSLAALWRSYGVEPAAVVGHSQGEVAAACVAGGLSLDEAARVVAIRSGLFAEALVGNGAVASVVLSVAEVRSRLAQWGDALSVAGINGPQATTVSGESAALAEFVAACEADGVRARIVPSTVATHCAQVDPLRERLLARLGTLSPRAGEVPFYSTVTASPMDLSELTAEYWFDNARQPVDFAGAVKALLADGYRVFIESSPHPVLTLGLQGLADEAGVDAAALGSLRRDEGDRFPRSLAEAHAHGVDVDWRSVFEGQGHAGRTNVDLPTYAFQHQRYWFDTAAAAAADVSSAGLDSADHAMLGAAVPLVETDGFVFTARLSTSTHPWLADHALRGTVLVPGTAIVDWAIRAGDETGCPVVEDLTLVAPLVLADSGAVQVQVTVGGPDESGRRSLAVHARTDKGGEWVAHATGTVAPAVAGPLEELTEWPPPGADHVDITDLYDRLTESGLEYGTAFRGVRAAWRKGAEVFAEIEPSADLATTGFGLHPALFDAAVHSVAAVADLDTPKLPFSWAGVALHATGASTLRVRITPNGADTFAVLVTDAVGRPVMTVDSLLVRTMTAPAASTRDHLYRPVWTEVPLPQALPSAGPPVVVGADAWSGADSFAELGDLFKAVDAGAPVPDLVFVRVAARPEPDLAVAARAATGHVLGMVQAWLGDARFAGSRLVFVTSGAAGDCPDDVANAAAWGLVRSAQAEHPGRLQLVDADDRADLTLLVTVSGSDEPQVLVRDGAVFAQRLVRAPAAVDGVVWNQDDVVLVTGGTGTLGGLVARHLAGAHGVRRLVLASRRGADAPGAADLVAGLSRLGAEATIVTVDLGERAGVERLLAAHPVTAVVHVAGALDDGLVESLTPERIDTVFKSKVDAVLNLHGLAGELSAFVLFSSAAGVFGTAGQGNYAAANAFLDAFAAGRRAAGLPVTSVAWGLWAQDSELTGGLSEQDRRRIGATGVLPLSTAQGMDLFDSATALGDPVSVAVRLDPTALRARARTGTLPAQLRGLVRSTTRRAASGRADEHALVARIAPLPAPQRAQVVLSVVLAEVASVLGHRSGDTVKAGRDFKELGFDSLMAVELRNRLSSVTGLRLQAGLVFDHPNPRALAEFLVAELVPTSTSVAVREPDAPTQWAGEAEPIAIVSMSCRYPGDVDSPEDLWRLLAEGRDAITGFPDDRGWDLANLFDDDPERPGRTYVREGGFMSGAAEFDPAFFGISPREAAATDPQQRVFLETAWELFERAGIDPVSLRGSQTGVFAGVMASGYGMGQMTTAASSAEYGGYLANGSAISVASGRISYTFGLEGPALTVDTACSSSLVAVHLAVQSLRRGECPLALAGGVTVMSRPAFFLEYSKLRGLARDGRAKSFSADADGTNGSEGAGMVLLERLSDARRNGHPVLAVIRGSAVNQDGASNGLTAPNGPSQQRVIRAALRDAGLSVSDVDAVEAHGTGTRLGDPIEAQAVLATYGQERERPLWLGSLKSNIGHTQAAAGIGGLIKMVLAMRNGVLPKTLHVAEPTPQVDWSAGAVRLLTEQVPWPEVDRPRRTAVSSFGVSGTNAHVVLEQADEPEPPVTAASPAVVPWPVSAHDESALRGQADRLLAFAAESEESACPVDIGWSLATTRKALEHRAVVLGSDRDALDTGLRALAAGLPASEVVRGRLVEGGVVFVFPGQGSQWVEMAAGLIESSPVFAARVQECVAAFEPHLDFSLMDVLCARPGARSLDAIEVVQPALFTVMVSLAALWRSYGVEPAAVVGHSQGEVAAACVAGGLSLADAAQVVAVRSGLFAADLVGSGAMASVVLPVDEVRTRLAQWGDALLVAGVNGPRSTTVSGDIGALTEFVAACESDGVRARVVPATVANHSAHIDPLRERLLARLSSLSPRAGDVPFYSTVTASRTDLTELTAEYWFDNARQPVDFVGAVRALLADGYRIFIESSPHPVLTLGLQGLIEEAGVDAAVLGSLRRDEGDRFPRSLAEAHAHGVDVDWRAVFGGEGRRIDLPTYAFQRRRFWLENEDAPAADAAGLGLTAPGHPLLGGAVALPESGGFLFTAKLSPRTHPWLADHAVHEVALLPGTGFVELALRAGDEVGCDVLEELTVQAPLTFPLAGGVRVQVVVGPEESARRKVSVYSLSDDAPDDAEWTCHAVGSLKSGAPADAVAMPEWPPPGATEVDVTAFYDSLADSGFQYGPTFQGVNRAWRRDTATFAEVALPEGADPNGYGLHPALFDAALHAAVLGAAGVGPMTPKLPFSWTDVRLHAVGASALRVRVVEAGADTFAVDLCGPDGAPVASVGSIVARPIAAEQLSLAGDPVAESLFTVAWTPLATPPPVDLVFVEDLDDAPQSARVVAVKLSIEDTGWATGARTHTYRVLDLLQRWLADERFAGARLVILTRGAQGDPAQAAVWGLVRSAQAEHPDRFVLVDLDAGATDSLVAAAVATGEPQVAIRGGEVHAPRLRRQPGAGAVRAPALDPEKTVLITGAGGGIGRLVARHLVTTQGVRHLLLLSRRGAAAPGAAELADELAEAGASVTVAACDVADRGALAEVLGRLDRPLTAVFHAAGTLDDGLVESLTPERVEAVFKSKVDGAVHLHELTRGADLAAFVLFSSAAGTLGAPGQGNYAAANMFLDALATHRRAAGLPATSLAWGYWALAGDMVAHLDGDTGWHRRMARGGLLPLSAELGLALLDAAMARDEAVLVPIRLDLATVSSSLLRGMTRRRPAAAATAGVVSLVEQLAAMPATRRDQVLADLVHTHVAVVLGHESGGSVDQARPFKDLGFDSLTAVELRNRLTTATGLRLPATLVFDHPTPADLVNFLRAEMTAGEPSAAQALLAELDRVDEAIDRLAAADLGRSELLARVRGLLAKHTGGGDGRDVIDDATDDEMFALIDSEIGAG</sequence>
<dbReference type="Pfam" id="PF00109">
    <property type="entry name" value="ketoacyl-synt"/>
    <property type="match status" value="1"/>
</dbReference>
<dbReference type="SUPFAM" id="SSF47336">
    <property type="entry name" value="ACP-like"/>
    <property type="match status" value="2"/>
</dbReference>
<protein>
    <submittedName>
        <fullName evidence="9">SDR family NAD(P)-dependent oxidoreductase</fullName>
    </submittedName>
</protein>
<feature type="domain" description="Carrier" evidence="6">
    <location>
        <begin position="2739"/>
        <end position="2814"/>
    </location>
</feature>
<evidence type="ECO:0000259" key="6">
    <source>
        <dbReference type="PROSITE" id="PS50075"/>
    </source>
</evidence>
<dbReference type="Pfam" id="PF02801">
    <property type="entry name" value="Ketoacyl-synt_C"/>
    <property type="match status" value="1"/>
</dbReference>
<dbReference type="PANTHER" id="PTHR43775:SF51">
    <property type="entry name" value="INACTIVE PHENOLPHTHIOCEROL SYNTHESIS POLYKETIDE SYNTHASE TYPE I PKS1-RELATED"/>
    <property type="match status" value="1"/>
</dbReference>
<dbReference type="PROSITE" id="PS52004">
    <property type="entry name" value="KS3_2"/>
    <property type="match status" value="1"/>
</dbReference>
<dbReference type="InterPro" id="IPR001227">
    <property type="entry name" value="Ac_transferase_dom_sf"/>
</dbReference>
<dbReference type="InterPro" id="IPR036736">
    <property type="entry name" value="ACP-like_sf"/>
</dbReference>
<dbReference type="Gene3D" id="3.30.70.3290">
    <property type="match status" value="2"/>
</dbReference>
<proteinExistence type="predicted"/>
<dbReference type="Gene3D" id="3.40.50.720">
    <property type="entry name" value="NAD(P)-binding Rossmann-like Domain"/>
    <property type="match status" value="2"/>
</dbReference>
<feature type="domain" description="Ketosynthase family 3 (KS3)" evidence="7">
    <location>
        <begin position="1132"/>
        <end position="1559"/>
    </location>
</feature>
<evidence type="ECO:0000259" key="8">
    <source>
        <dbReference type="PROSITE" id="PS52019"/>
    </source>
</evidence>
<dbReference type="EMBL" id="JABVED010000009">
    <property type="protein sequence ID" value="MBC6449048.1"/>
    <property type="molecule type" value="Genomic_DNA"/>
</dbReference>
<reference evidence="9 10" key="1">
    <citation type="submission" date="2020-06" db="EMBL/GenBank/DDBJ databases">
        <title>Actinokineospora xiongansis sp. nov., isolated from soil of Baiyangdian.</title>
        <authorList>
            <person name="Zhang X."/>
        </authorList>
    </citation>
    <scope>NUCLEOTIDE SEQUENCE [LARGE SCALE GENOMIC DNA]</scope>
    <source>
        <strain evidence="9 10">HBU206404</strain>
    </source>
</reference>
<dbReference type="SMART" id="SM00822">
    <property type="entry name" value="PKS_KR"/>
    <property type="match status" value="2"/>
</dbReference>
<keyword evidence="10" id="KW-1185">Reference proteome</keyword>
<dbReference type="InterPro" id="IPR009081">
    <property type="entry name" value="PP-bd_ACP"/>
</dbReference>
<dbReference type="InterPro" id="IPR057326">
    <property type="entry name" value="KR_dom"/>
</dbReference>
<dbReference type="PROSITE" id="PS50075">
    <property type="entry name" value="CARRIER"/>
    <property type="match status" value="2"/>
</dbReference>
<dbReference type="InterPro" id="IPR016036">
    <property type="entry name" value="Malonyl_transacylase_ACP-bd"/>
</dbReference>
<feature type="region of interest" description="C-terminal hotdog fold" evidence="5">
    <location>
        <begin position="438"/>
        <end position="572"/>
    </location>
</feature>
<evidence type="ECO:0000259" key="7">
    <source>
        <dbReference type="PROSITE" id="PS52004"/>
    </source>
</evidence>
<dbReference type="InterPro" id="IPR049551">
    <property type="entry name" value="PKS_DH_C"/>
</dbReference>
<dbReference type="PROSITE" id="PS00606">
    <property type="entry name" value="KS3_1"/>
    <property type="match status" value="1"/>
</dbReference>
<dbReference type="InterPro" id="IPR014043">
    <property type="entry name" value="Acyl_transferase_dom"/>
</dbReference>
<dbReference type="InterPro" id="IPR020841">
    <property type="entry name" value="PKS_Beta-ketoAc_synthase_dom"/>
</dbReference>
<evidence type="ECO:0000256" key="1">
    <source>
        <dbReference type="ARBA" id="ARBA00022450"/>
    </source>
</evidence>
<dbReference type="InterPro" id="IPR032821">
    <property type="entry name" value="PKS_assoc"/>
</dbReference>
<evidence type="ECO:0000313" key="9">
    <source>
        <dbReference type="EMBL" id="MBC6449048.1"/>
    </source>
</evidence>
<dbReference type="Proteomes" id="UP000734823">
    <property type="component" value="Unassembled WGS sequence"/>
</dbReference>
<dbReference type="Pfam" id="PF16197">
    <property type="entry name" value="KAsynt_C_assoc"/>
    <property type="match status" value="1"/>
</dbReference>
<dbReference type="Pfam" id="PF00550">
    <property type="entry name" value="PP-binding"/>
    <property type="match status" value="2"/>
</dbReference>
<dbReference type="SUPFAM" id="SSF51735">
    <property type="entry name" value="NAD(P)-binding Rossmann-fold domains"/>
    <property type="match status" value="4"/>
</dbReference>
<dbReference type="SUPFAM" id="SSF53901">
    <property type="entry name" value="Thiolase-like"/>
    <property type="match status" value="1"/>
</dbReference>
<dbReference type="SMART" id="SM00826">
    <property type="entry name" value="PKS_DH"/>
    <property type="match status" value="2"/>
</dbReference>
<feature type="region of interest" description="C-terminal hotdog fold" evidence="5">
    <location>
        <begin position="2163"/>
        <end position="2300"/>
    </location>
</feature>
<dbReference type="Gene3D" id="3.40.47.10">
    <property type="match status" value="1"/>
</dbReference>
<dbReference type="InterPro" id="IPR036291">
    <property type="entry name" value="NAD(P)-bd_dom_sf"/>
</dbReference>
<dbReference type="InterPro" id="IPR016039">
    <property type="entry name" value="Thiolase-like"/>
</dbReference>
<feature type="active site" description="Proton acceptor; for dehydratase activity" evidence="5">
    <location>
        <position position="2059"/>
    </location>
</feature>
<name>A0ABR7L967_9PSEU</name>
<feature type="domain" description="PKS/mFAS DH" evidence="8">
    <location>
        <begin position="2027"/>
        <end position="2300"/>
    </location>
</feature>
<feature type="active site" description="Proton donor; for dehydratase activity" evidence="5">
    <location>
        <position position="497"/>
    </location>
</feature>
<dbReference type="Pfam" id="PF08659">
    <property type="entry name" value="KR"/>
    <property type="match status" value="2"/>
</dbReference>
<dbReference type="Gene3D" id="3.40.366.10">
    <property type="entry name" value="Malonyl-Coenzyme A Acyl Carrier Protein, domain 2"/>
    <property type="match status" value="2"/>
</dbReference>
<dbReference type="InterPro" id="IPR013968">
    <property type="entry name" value="PKS_KR"/>
</dbReference>
<dbReference type="SUPFAM" id="SSF52151">
    <property type="entry name" value="FabD/lysophospholipase-like"/>
    <property type="match status" value="2"/>
</dbReference>
<gene>
    <name evidence="9" type="ORF">GPZ80_17925</name>
</gene>
<feature type="region of interest" description="N-terminal hotdog fold" evidence="5">
    <location>
        <begin position="304"/>
        <end position="426"/>
    </location>
</feature>
<dbReference type="InterPro" id="IPR049900">
    <property type="entry name" value="PKS_mFAS_DH"/>
</dbReference>
<evidence type="ECO:0000256" key="3">
    <source>
        <dbReference type="ARBA" id="ARBA00022679"/>
    </source>
</evidence>